<evidence type="ECO:0000256" key="5">
    <source>
        <dbReference type="ARBA" id="ARBA00022840"/>
    </source>
</evidence>
<evidence type="ECO:0000256" key="3">
    <source>
        <dbReference type="ARBA" id="ARBA00022801"/>
    </source>
</evidence>
<dbReference type="InterPro" id="IPR016438">
    <property type="entry name" value="SKI2-like"/>
</dbReference>
<dbReference type="InterPro" id="IPR001650">
    <property type="entry name" value="Helicase_C-like"/>
</dbReference>
<evidence type="ECO:0000313" key="7">
    <source>
        <dbReference type="EMBL" id="ENN80485.1"/>
    </source>
</evidence>
<dbReference type="PROSITE" id="PS51192">
    <property type="entry name" value="HELICASE_ATP_BIND_1"/>
    <property type="match status" value="1"/>
</dbReference>
<dbReference type="GO" id="GO:0005524">
    <property type="term" value="F:ATP binding"/>
    <property type="evidence" value="ECO:0007669"/>
    <property type="project" value="UniProtKB-KW"/>
</dbReference>
<dbReference type="EMBL" id="KB740523">
    <property type="protein sequence ID" value="ENN80485.1"/>
    <property type="molecule type" value="Genomic_DNA"/>
</dbReference>
<dbReference type="Pfam" id="PF00270">
    <property type="entry name" value="DEAD"/>
    <property type="match status" value="1"/>
</dbReference>
<keyword evidence="6" id="KW-0539">Nucleus</keyword>
<dbReference type="GO" id="GO:0016787">
    <property type="term" value="F:hydrolase activity"/>
    <property type="evidence" value="ECO:0007669"/>
    <property type="project" value="UniProtKB-KW"/>
</dbReference>
<dbReference type="Pfam" id="PF08148">
    <property type="entry name" value="DSHCT"/>
    <property type="match status" value="1"/>
</dbReference>
<keyword evidence="3" id="KW-0378">Hydrolase</keyword>
<reference evidence="7" key="1">
    <citation type="journal article" date="2013" name="Genome Biol.">
        <title>Draft genome of the mountain pine beetle, Dendroctonus ponderosae Hopkins, a major forest pest.</title>
        <authorList>
            <person name="Keeling C.I."/>
            <person name="Yuen M.M."/>
            <person name="Liao N.Y."/>
            <person name="Docking T.R."/>
            <person name="Chan S.K."/>
            <person name="Taylor G.A."/>
            <person name="Palmquist D.L."/>
            <person name="Jackman S.D."/>
            <person name="Nguyen A."/>
            <person name="Li M."/>
            <person name="Henderson H."/>
            <person name="Janes J.K."/>
            <person name="Zhao Y."/>
            <person name="Pandoh P."/>
            <person name="Moore R."/>
            <person name="Sperling F.A."/>
            <person name="Huber D.P."/>
            <person name="Birol I."/>
            <person name="Jones S.J."/>
            <person name="Bohlmann J."/>
        </authorList>
    </citation>
    <scope>NUCLEOTIDE SEQUENCE</scope>
</reference>
<dbReference type="GO" id="GO:0003723">
    <property type="term" value="F:RNA binding"/>
    <property type="evidence" value="ECO:0007669"/>
    <property type="project" value="InterPro"/>
</dbReference>
<dbReference type="FunFam" id="3.40.50.300:FF:000141">
    <property type="entry name" value="ATP-dependent RNA helicase DOB1"/>
    <property type="match status" value="1"/>
</dbReference>
<dbReference type="GO" id="GO:0005634">
    <property type="term" value="C:nucleus"/>
    <property type="evidence" value="ECO:0007669"/>
    <property type="project" value="UniProtKB-SubCell"/>
</dbReference>
<dbReference type="InterPro" id="IPR027417">
    <property type="entry name" value="P-loop_NTPase"/>
</dbReference>
<dbReference type="Pfam" id="PF13234">
    <property type="entry name" value="MTR4_beta-barrel"/>
    <property type="match status" value="1"/>
</dbReference>
<dbReference type="SMART" id="SM01142">
    <property type="entry name" value="DSHCT"/>
    <property type="match status" value="1"/>
</dbReference>
<dbReference type="GO" id="GO:0003724">
    <property type="term" value="F:RNA helicase activity"/>
    <property type="evidence" value="ECO:0007669"/>
    <property type="project" value="InterPro"/>
</dbReference>
<dbReference type="InterPro" id="IPR025696">
    <property type="entry name" value="Beta-barrel_MTR4"/>
</dbReference>
<dbReference type="OrthoDB" id="64767at2759"/>
<dbReference type="GO" id="GO:0000460">
    <property type="term" value="P:maturation of 5.8S rRNA"/>
    <property type="evidence" value="ECO:0007669"/>
    <property type="project" value="TreeGrafter"/>
</dbReference>
<dbReference type="CDD" id="cd18795">
    <property type="entry name" value="SF2_C_Ski2"/>
    <property type="match status" value="1"/>
</dbReference>
<gene>
    <name evidence="7" type="ORF">YQE_03089</name>
</gene>
<dbReference type="HOGENOM" id="CLU_002902_0_0_1"/>
<dbReference type="Pfam" id="PF00271">
    <property type="entry name" value="Helicase_C"/>
    <property type="match status" value="1"/>
</dbReference>
<accession>N6UFI0</accession>
<keyword evidence="4" id="KW-0347">Helicase</keyword>
<dbReference type="FunFam" id="1.10.3380.30:FF:000002">
    <property type="entry name" value="superkiller viralicidic activity 2-like 2"/>
    <property type="match status" value="1"/>
</dbReference>
<dbReference type="FunFam" id="2.40.30.300:FF:000001">
    <property type="entry name" value="Mtr4 exosome RNA helicase"/>
    <property type="match status" value="1"/>
</dbReference>
<organism evidence="7">
    <name type="scientific">Dendroctonus ponderosae</name>
    <name type="common">Mountain pine beetle</name>
    <dbReference type="NCBI Taxonomy" id="77166"/>
    <lineage>
        <taxon>Eukaryota</taxon>
        <taxon>Metazoa</taxon>
        <taxon>Ecdysozoa</taxon>
        <taxon>Arthropoda</taxon>
        <taxon>Hexapoda</taxon>
        <taxon>Insecta</taxon>
        <taxon>Pterygota</taxon>
        <taxon>Neoptera</taxon>
        <taxon>Endopterygota</taxon>
        <taxon>Coleoptera</taxon>
        <taxon>Polyphaga</taxon>
        <taxon>Cucujiformia</taxon>
        <taxon>Curculionidae</taxon>
        <taxon>Scolytinae</taxon>
        <taxon>Dendroctonus</taxon>
    </lineage>
</organism>
<dbReference type="Gene3D" id="3.40.50.300">
    <property type="entry name" value="P-loop containing nucleotide triphosphate hydrolases"/>
    <property type="match status" value="2"/>
</dbReference>
<evidence type="ECO:0000256" key="4">
    <source>
        <dbReference type="ARBA" id="ARBA00022806"/>
    </source>
</evidence>
<evidence type="ECO:0000256" key="2">
    <source>
        <dbReference type="ARBA" id="ARBA00022741"/>
    </source>
</evidence>
<feature type="non-terminal residue" evidence="7">
    <location>
        <position position="1"/>
    </location>
</feature>
<dbReference type="Gene3D" id="2.40.30.300">
    <property type="match status" value="1"/>
</dbReference>
<dbReference type="InterPro" id="IPR048392">
    <property type="entry name" value="MTR4-like_stalk"/>
</dbReference>
<evidence type="ECO:0000256" key="1">
    <source>
        <dbReference type="ARBA" id="ARBA00004123"/>
    </source>
</evidence>
<dbReference type="Pfam" id="PF21408">
    <property type="entry name" value="MTR4-like_stalk"/>
    <property type="match status" value="1"/>
</dbReference>
<sequence length="832" mass="95235">MLYRGSEIMREVGWVIFDEIHYMRDKERGVVWEETLILLPHNVHFVFLSATIPNARQFVEWVAHLHQQPCHVVYTEYRPTPLQHFIYPAGGSGIHMVVDESGVFKDDSFNAAMAVLQNAGDAAKGDLKGRKGGIAGKDPTQSDIFKVVKMIMERNFAPVIVFSFSKKDCELYAMQMTKLDFNTSAEKQLVDEVFKNAMDVLSDEDKNLPQVENILPLLRRGIGIHHGGLLPILKETIEIMFGEGLIKALFATETFSMGLNMPARTVLFTGMKKFDGQEMRWITSGEYIQMSGRAGRRGLDDKGIVMLMVDEKVPPSVGRDIVKGLPDPINSAFHLTYNMVLNLLRVEEINPEYMLERSFFQFQNQTNIPILHGNYLAKLAEYNTFEVKMEDEISVYYAIRRELDFLGAKFRKYITMPKYLIPYMQPGRLIKIKSQNAEYDWGAIVNFKKSQEIQTSRVGGRVKSKGTTKVLLDVLLHVIPDDGDSKDNTIPKPCLDSEKGEVEIVCVDSQFVTHISQVRLLCPPDLRSKDDRKSMFKAIKEVKKRFPDGPPLLNPVKDMKIQDSEFLDVVKKIEIMEKKLYDHPLHKSELLDTEYDKYEKKIIVEVQLDEAKRKLLEAKSVLQLDELKYRKRVLRRLGYCSNADVIQLKGRVACELSSADELLITEMLFNGLFVNLTPHQACALLSCFVCDERSNEAPKLSEELSGLLRQMQDLARRIAKVSTEARLPIDESKYVEQFKPFLMDIVFAWCNGASFARLCGMTEIFEGSIVRCMRRLEELLRQMVQASKTIGNVELEDKFNHAIKLIKRDISLPLRFQTAMTFPISIKRYCVV</sequence>
<dbReference type="PROSITE" id="PS51194">
    <property type="entry name" value="HELICASE_CTER"/>
    <property type="match status" value="1"/>
</dbReference>
<dbReference type="GO" id="GO:0006401">
    <property type="term" value="P:RNA catabolic process"/>
    <property type="evidence" value="ECO:0007669"/>
    <property type="project" value="InterPro"/>
</dbReference>
<keyword evidence="2" id="KW-0547">Nucleotide-binding</keyword>
<dbReference type="SUPFAM" id="SSF52540">
    <property type="entry name" value="P-loop containing nucleoside triphosphate hydrolases"/>
    <property type="match status" value="2"/>
</dbReference>
<keyword evidence="5" id="KW-0067">ATP-binding</keyword>
<dbReference type="OMA" id="IMLKNYN"/>
<dbReference type="InterPro" id="IPR012961">
    <property type="entry name" value="Ski2/MTR4_C"/>
</dbReference>
<dbReference type="SMART" id="SM00490">
    <property type="entry name" value="HELICc"/>
    <property type="match status" value="1"/>
</dbReference>
<dbReference type="PIRSF" id="PIRSF005198">
    <property type="entry name" value="Antiviral_helicase_SKI2"/>
    <property type="match status" value="1"/>
</dbReference>
<comment type="subcellular location">
    <subcellularLocation>
        <location evidence="1">Nucleus</location>
    </subcellularLocation>
</comment>
<dbReference type="InterPro" id="IPR011545">
    <property type="entry name" value="DEAD/DEAH_box_helicase_dom"/>
</dbReference>
<proteinExistence type="predicted"/>
<evidence type="ECO:0000256" key="6">
    <source>
        <dbReference type="ARBA" id="ARBA00023242"/>
    </source>
</evidence>
<dbReference type="PANTHER" id="PTHR12131:SF7">
    <property type="entry name" value="EXOSOME RNA HELICASE MTR4"/>
    <property type="match status" value="1"/>
</dbReference>
<dbReference type="PANTHER" id="PTHR12131">
    <property type="entry name" value="ATP-DEPENDENT RNA AND DNA HELICASE"/>
    <property type="match status" value="1"/>
</dbReference>
<dbReference type="Gene3D" id="1.10.3380.30">
    <property type="match status" value="2"/>
</dbReference>
<dbReference type="InterPro" id="IPR050699">
    <property type="entry name" value="RNA-DNA_Helicase"/>
</dbReference>
<name>N6UFI0_DENPD</name>
<dbReference type="AlphaFoldDB" id="N6UFI0"/>
<dbReference type="InterPro" id="IPR014001">
    <property type="entry name" value="Helicase_ATP-bd"/>
</dbReference>
<protein>
    <submittedName>
        <fullName evidence="7">Uncharacterized protein</fullName>
    </submittedName>
</protein>